<sequence length="559" mass="66480">MLDNEEIIDVNYESIEEKEEQGELTENNIEIIENLNYNEKSILNKSRDIILTSYDITSTANKIYNAILYSVQKEKNGHYKCKMKSKEIMGLIKKKDNKNINYIKDILSTLKGTSLLFWDKEGNKNVENDYNLIIGRKYIVEDDMFEIEVPDVVYNHITKYKCYAPLNLDILSQFKSFYAQRMYELLRLWSRYNRTVEHKFSVNELRFVLGVGEKYPRYNNFKQKVLEVCKKELKEKANMNIEFEAKKTGRSTTHIIIRILDKEIKKYFPYKRLEEIKKIDLSGLNEDDIKIINSMIKNLENKIQDINKYDLKKEINNIKDYIFNKKAILEKEDVYKILKLLEEENINEKQAKELLEEANFDIEHIKKVYSYVRDMKEKNKITTTVFAYLKSLVAPGVFKEPEKKEKNLRFNNFKQREYDYDSLEKKLLGWDNDEDEDMFPGDIENSEENNSFENELSNNDENENVVSPGDIENNDNISINFENLKLILEEQLISLFGEVSYATWLKYGVDNIELLNNKVIFECQNEFTEKLVNERYKLNIVEILKVIDEQLELEIRLKK</sequence>
<dbReference type="Gene3D" id="1.10.10.10">
    <property type="entry name" value="Winged helix-like DNA-binding domain superfamily/Winged helix DNA-binding domain"/>
    <property type="match status" value="2"/>
</dbReference>
<dbReference type="InterPro" id="IPR036390">
    <property type="entry name" value="WH_DNA-bd_sf"/>
</dbReference>
<organism evidence="4 5">
    <name type="scientific">Clostridium baratii</name>
    <dbReference type="NCBI Taxonomy" id="1561"/>
    <lineage>
        <taxon>Bacteria</taxon>
        <taxon>Bacillati</taxon>
        <taxon>Bacillota</taxon>
        <taxon>Clostridia</taxon>
        <taxon>Eubacteriales</taxon>
        <taxon>Clostridiaceae</taxon>
        <taxon>Clostridium</taxon>
    </lineage>
</organism>
<evidence type="ECO:0000313" key="4">
    <source>
        <dbReference type="EMBL" id="CUQ30583.1"/>
    </source>
</evidence>
<dbReference type="Pfam" id="PF01051">
    <property type="entry name" value="Rep3_N"/>
    <property type="match status" value="1"/>
</dbReference>
<comment type="similarity">
    <text evidence="1">Belongs to the initiator RepB protein family.</text>
</comment>
<dbReference type="GO" id="GO:0003887">
    <property type="term" value="F:DNA-directed DNA polymerase activity"/>
    <property type="evidence" value="ECO:0007669"/>
    <property type="project" value="InterPro"/>
</dbReference>
<evidence type="ECO:0000259" key="3">
    <source>
        <dbReference type="Pfam" id="PF01051"/>
    </source>
</evidence>
<name>A0A174V722_9CLOT</name>
<reference evidence="4 5" key="1">
    <citation type="submission" date="2015-09" db="EMBL/GenBank/DDBJ databases">
        <authorList>
            <consortium name="Pathogen Informatics"/>
        </authorList>
    </citation>
    <scope>NUCLEOTIDE SEQUENCE [LARGE SCALE GENOMIC DNA]</scope>
    <source>
        <strain evidence="4 5">2789STDY5834956</strain>
    </source>
</reference>
<evidence type="ECO:0000256" key="1">
    <source>
        <dbReference type="ARBA" id="ARBA00038283"/>
    </source>
</evidence>
<protein>
    <submittedName>
        <fullName evidence="4">Putative replication initiator protein</fullName>
    </submittedName>
</protein>
<dbReference type="InterPro" id="IPR000525">
    <property type="entry name" value="Initiator_Rep_WH1"/>
</dbReference>
<dbReference type="SUPFAM" id="SSF46785">
    <property type="entry name" value="Winged helix' DNA-binding domain"/>
    <property type="match status" value="1"/>
</dbReference>
<accession>A0A174V722</accession>
<dbReference type="InterPro" id="IPR036388">
    <property type="entry name" value="WH-like_DNA-bd_sf"/>
</dbReference>
<evidence type="ECO:0000256" key="2">
    <source>
        <dbReference type="SAM" id="MobiDB-lite"/>
    </source>
</evidence>
<gene>
    <name evidence="4" type="primary">repE</name>
    <name evidence="4" type="ORF">ERS852568_02761</name>
</gene>
<dbReference type="RefSeq" id="WP_055208787.1">
    <property type="nucleotide sequence ID" value="NZ_CZBO01000008.1"/>
</dbReference>
<proteinExistence type="inferred from homology"/>
<dbReference type="Proteomes" id="UP000095563">
    <property type="component" value="Unassembled WGS sequence"/>
</dbReference>
<dbReference type="EMBL" id="CZBO01000008">
    <property type="protein sequence ID" value="CUQ30583.1"/>
    <property type="molecule type" value="Genomic_DNA"/>
</dbReference>
<evidence type="ECO:0000313" key="5">
    <source>
        <dbReference type="Proteomes" id="UP000095563"/>
    </source>
</evidence>
<dbReference type="Pfam" id="PF21205">
    <property type="entry name" value="Rep3_C"/>
    <property type="match status" value="1"/>
</dbReference>
<feature type="domain" description="Initiator Rep protein WH1" evidence="3">
    <location>
        <begin position="44"/>
        <end position="186"/>
    </location>
</feature>
<feature type="compositionally biased region" description="Low complexity" evidence="2">
    <location>
        <begin position="448"/>
        <end position="457"/>
    </location>
</feature>
<dbReference type="GO" id="GO:0006270">
    <property type="term" value="P:DNA replication initiation"/>
    <property type="evidence" value="ECO:0007669"/>
    <property type="project" value="InterPro"/>
</dbReference>
<feature type="region of interest" description="Disordered" evidence="2">
    <location>
        <begin position="442"/>
        <end position="463"/>
    </location>
</feature>
<dbReference type="AlphaFoldDB" id="A0A174V722"/>